<dbReference type="AlphaFoldDB" id="A0A5S3QR41"/>
<evidence type="ECO:0000313" key="2">
    <source>
        <dbReference type="Proteomes" id="UP000306980"/>
    </source>
</evidence>
<organism evidence="1 2">
    <name type="scientific">Lentibacillus cibarius</name>
    <dbReference type="NCBI Taxonomy" id="2583219"/>
    <lineage>
        <taxon>Bacteria</taxon>
        <taxon>Bacillati</taxon>
        <taxon>Bacillota</taxon>
        <taxon>Bacilli</taxon>
        <taxon>Bacillales</taxon>
        <taxon>Bacillaceae</taxon>
        <taxon>Lentibacillus</taxon>
    </lineage>
</organism>
<dbReference type="EMBL" id="VCIA01000001">
    <property type="protein sequence ID" value="TMN23086.1"/>
    <property type="molecule type" value="Genomic_DNA"/>
</dbReference>
<comment type="caution">
    <text evidence="1">The sequence shown here is derived from an EMBL/GenBank/DDBJ whole genome shotgun (WGS) entry which is preliminary data.</text>
</comment>
<accession>A0A5S3QR41</accession>
<name>A0A5S3QR41_9BACI</name>
<dbReference type="OrthoDB" id="2719060at2"/>
<proteinExistence type="predicted"/>
<reference evidence="1 2" key="1">
    <citation type="submission" date="2019-05" db="EMBL/GenBank/DDBJ databases">
        <title>Genomic analysis of Lentibacillus sp. NKC220-2.</title>
        <authorList>
            <person name="Oh Y.J."/>
        </authorList>
    </citation>
    <scope>NUCLEOTIDE SEQUENCE [LARGE SCALE GENOMIC DNA]</scope>
    <source>
        <strain evidence="1 2">NKC220-2</strain>
    </source>
</reference>
<protein>
    <recommendedName>
        <fullName evidence="3">Intracellular proteinase inhibitor BsuPI domain-containing protein</fullName>
    </recommendedName>
</protein>
<sequence length="177" mass="19948">MSQMILRPLSRNITGRPRLLTISSRKSKKIWAQMIGPKHNIRGGGAVKKWVVILFAVILLSACSNAEETKDETKKLQFREMDVTVNENTVQLTGEAQTTAQKIYFTLEQGDTTLAEETSIKLQKNSQGWSEFNIDMELNKKVKNAEEVPIIILYGKTENGKMVNKNHIPVDLSSSEK</sequence>
<gene>
    <name evidence="1" type="ORF">FFL34_14055</name>
</gene>
<dbReference type="Proteomes" id="UP000306980">
    <property type="component" value="Unassembled WGS sequence"/>
</dbReference>
<evidence type="ECO:0000313" key="1">
    <source>
        <dbReference type="EMBL" id="TMN23086.1"/>
    </source>
</evidence>
<evidence type="ECO:0008006" key="3">
    <source>
        <dbReference type="Google" id="ProtNLM"/>
    </source>
</evidence>